<keyword evidence="3" id="KW-1185">Reference proteome</keyword>
<dbReference type="Proteomes" id="UP000541444">
    <property type="component" value="Unassembled WGS sequence"/>
</dbReference>
<organism evidence="2 3">
    <name type="scientific">Kingdonia uniflora</name>
    <dbReference type="NCBI Taxonomy" id="39325"/>
    <lineage>
        <taxon>Eukaryota</taxon>
        <taxon>Viridiplantae</taxon>
        <taxon>Streptophyta</taxon>
        <taxon>Embryophyta</taxon>
        <taxon>Tracheophyta</taxon>
        <taxon>Spermatophyta</taxon>
        <taxon>Magnoliopsida</taxon>
        <taxon>Ranunculales</taxon>
        <taxon>Circaeasteraceae</taxon>
        <taxon>Kingdonia</taxon>
    </lineage>
</organism>
<dbReference type="AlphaFoldDB" id="A0A7J7NYH6"/>
<gene>
    <name evidence="2" type="ORF">GIB67_029460</name>
</gene>
<accession>A0A7J7NYH6</accession>
<evidence type="ECO:0000313" key="3">
    <source>
        <dbReference type="Proteomes" id="UP000541444"/>
    </source>
</evidence>
<feature type="region of interest" description="Disordered" evidence="1">
    <location>
        <begin position="33"/>
        <end position="64"/>
    </location>
</feature>
<dbReference type="EMBL" id="JACGCM010000445">
    <property type="protein sequence ID" value="KAF6172042.1"/>
    <property type="molecule type" value="Genomic_DNA"/>
</dbReference>
<evidence type="ECO:0000256" key="1">
    <source>
        <dbReference type="SAM" id="MobiDB-lite"/>
    </source>
</evidence>
<evidence type="ECO:0000313" key="2">
    <source>
        <dbReference type="EMBL" id="KAF6172042.1"/>
    </source>
</evidence>
<proteinExistence type="predicted"/>
<sequence length="571" mass="64685">MASQLPFNTLYMQPPNYGSQNPVWDVPGTRPRYHRASQSNDSYTHGHQHSGAYHTKKGNINYPHSRMMPEDEVAIMEILGYRQVPRPYYQKTSCEDLLGLQARIGGVNVGLSEEDIVGCLETRNITPLELENGNEICVVCQVAILTVHVTYEMQESDMEVVRIWLRLKDVPTIAPSQLKARMALVEKESVYYWCYTLKRQERFHYVVLTDEQRWRCLCILAKDKVEETDVGAGISARQYRRYPAKDWIIREFCKSKATVGGEWGNVAEHVGRLFRGCIVATGEEHFILFPDLERERLDKGVNKSISLEYFDRNVQGDLDEVFLCYLSQLEYGLTSPLRNLAKGPQLKLTKKELLLNSVAREGAELDMMLKGLGININKIANSRFEKVQKSQAKRLMTGIGASKKREADVEKHPVLLRATDIDFEDVLKVTTLTTEEDELRAVKDRVRLAGREGTEDLSASTQLELCKMAARLLKGICLVIDEGKAYLESGKANLEKKVAPFKSDLALEGERLVDAKAAQEIQISELTEEAQKNMEEDEVEEDAPAEEGVVIGLDEVYTITDLENQGEDNEK</sequence>
<reference evidence="2 3" key="1">
    <citation type="journal article" date="2020" name="IScience">
        <title>Genome Sequencing of the Endangered Kingdonia uniflora (Circaeasteraceae, Ranunculales) Reveals Potential Mechanisms of Evolutionary Specialization.</title>
        <authorList>
            <person name="Sun Y."/>
            <person name="Deng T."/>
            <person name="Zhang A."/>
            <person name="Moore M.J."/>
            <person name="Landis J.B."/>
            <person name="Lin N."/>
            <person name="Zhang H."/>
            <person name="Zhang X."/>
            <person name="Huang J."/>
            <person name="Zhang X."/>
            <person name="Sun H."/>
            <person name="Wang H."/>
        </authorList>
    </citation>
    <scope>NUCLEOTIDE SEQUENCE [LARGE SCALE GENOMIC DNA]</scope>
    <source>
        <strain evidence="2">TB1705</strain>
        <tissue evidence="2">Leaf</tissue>
    </source>
</reference>
<comment type="caution">
    <text evidence="2">The sequence shown here is derived from an EMBL/GenBank/DDBJ whole genome shotgun (WGS) entry which is preliminary data.</text>
</comment>
<protein>
    <submittedName>
        <fullName evidence="2">Uncharacterized protein</fullName>
    </submittedName>
</protein>
<feature type="non-terminal residue" evidence="2">
    <location>
        <position position="1"/>
    </location>
</feature>
<feature type="compositionally biased region" description="Polar residues" evidence="1">
    <location>
        <begin position="36"/>
        <end position="45"/>
    </location>
</feature>
<name>A0A7J7NYH6_9MAGN</name>